<dbReference type="InterPro" id="IPR014044">
    <property type="entry name" value="CAP_dom"/>
</dbReference>
<feature type="region of interest" description="Disordered" evidence="1">
    <location>
        <begin position="1"/>
        <end position="37"/>
    </location>
</feature>
<dbReference type="Gene3D" id="3.40.33.10">
    <property type="entry name" value="CAP"/>
    <property type="match status" value="1"/>
</dbReference>
<dbReference type="AlphaFoldDB" id="A0A840YCC1"/>
<reference evidence="3 4" key="1">
    <citation type="submission" date="2020-08" db="EMBL/GenBank/DDBJ databases">
        <title>Genomic Encyclopedia of Type Strains, Phase IV (KMG-IV): sequencing the most valuable type-strain genomes for metagenomic binning, comparative biology and taxonomic classification.</title>
        <authorList>
            <person name="Goeker M."/>
        </authorList>
    </citation>
    <scope>NUCLEOTIDE SEQUENCE [LARGE SCALE GENOMIC DNA]</scope>
    <source>
        <strain evidence="3 4">DSM 26736</strain>
    </source>
</reference>
<dbReference type="InterPro" id="IPR035940">
    <property type="entry name" value="CAP_sf"/>
</dbReference>
<comment type="caution">
    <text evidence="3">The sequence shown here is derived from an EMBL/GenBank/DDBJ whole genome shotgun (WGS) entry which is preliminary data.</text>
</comment>
<feature type="compositionally biased region" description="Pro residues" evidence="1">
    <location>
        <begin position="1"/>
        <end position="11"/>
    </location>
</feature>
<organism evidence="3 4">
    <name type="scientific">Sphingomonas xinjiangensis</name>
    <dbReference type="NCBI Taxonomy" id="643568"/>
    <lineage>
        <taxon>Bacteria</taxon>
        <taxon>Pseudomonadati</taxon>
        <taxon>Pseudomonadota</taxon>
        <taxon>Alphaproteobacteria</taxon>
        <taxon>Sphingomonadales</taxon>
        <taxon>Sphingomonadaceae</taxon>
        <taxon>Sphingomonas</taxon>
    </lineage>
</organism>
<dbReference type="EMBL" id="JACIJF010000004">
    <property type="protein sequence ID" value="MBB5710494.1"/>
    <property type="molecule type" value="Genomic_DNA"/>
</dbReference>
<dbReference type="Proteomes" id="UP000527143">
    <property type="component" value="Unassembled WGS sequence"/>
</dbReference>
<dbReference type="Pfam" id="PF00188">
    <property type="entry name" value="CAP"/>
    <property type="match status" value="1"/>
</dbReference>
<name>A0A840YCC1_9SPHN</name>
<proteinExistence type="predicted"/>
<accession>A0A840YCC1</accession>
<keyword evidence="4" id="KW-1185">Reference proteome</keyword>
<evidence type="ECO:0000313" key="4">
    <source>
        <dbReference type="Proteomes" id="UP000527143"/>
    </source>
</evidence>
<dbReference type="RefSeq" id="WP_184086489.1">
    <property type="nucleotide sequence ID" value="NZ_JACIJF010000004.1"/>
</dbReference>
<sequence>MVAPTPTPTPAPGTIGDPTPAPSPTPAPTSNEPATGSDFLNSVAQLYTIAPNIAACQAGQLKPEVGARVLTTLNDIRAQHNLPPVTYASGDEAAAMQSSLMMAANGQLSHTPPTNWLCYTTAGATAAGQSNIYLGYGGGLRYAQDADIMIGWLTDVDNLVANNIGHRRWLLYPFLSTVAYGRVAGPYTTNARADGATIKVINTTQNTAGPLPDFIAYPFEDYPARYYANGALLSFGVIADKNRNFGTNAQVSYANATVTVRQRDGAALNVSNIAFDNDGYGLPNSLQWNVAGLAANTTYDVTIGNVSVAGATRNYSYYFRLTP</sequence>
<feature type="domain" description="SCP" evidence="2">
    <location>
        <begin position="71"/>
        <end position="187"/>
    </location>
</feature>
<evidence type="ECO:0000313" key="3">
    <source>
        <dbReference type="EMBL" id="MBB5710494.1"/>
    </source>
</evidence>
<evidence type="ECO:0000256" key="1">
    <source>
        <dbReference type="SAM" id="MobiDB-lite"/>
    </source>
</evidence>
<dbReference type="SUPFAM" id="SSF55797">
    <property type="entry name" value="PR-1-like"/>
    <property type="match status" value="1"/>
</dbReference>
<evidence type="ECO:0000259" key="2">
    <source>
        <dbReference type="Pfam" id="PF00188"/>
    </source>
</evidence>
<protein>
    <submittedName>
        <fullName evidence="3">Uncharacterized protein YkwD</fullName>
    </submittedName>
</protein>
<dbReference type="CDD" id="cd05379">
    <property type="entry name" value="CAP_bacterial"/>
    <property type="match status" value="1"/>
</dbReference>
<gene>
    <name evidence="3" type="ORF">FHT02_001725</name>
</gene>